<comment type="similarity">
    <text evidence="2">Belongs to the UPF0719 family.</text>
</comment>
<accession>A0A1G8H178</accession>
<evidence type="ECO:0000313" key="8">
    <source>
        <dbReference type="EMBL" id="SDI00250.1"/>
    </source>
</evidence>
<proteinExistence type="inferred from homology"/>
<dbReference type="STRING" id="1174501.SAMN05216192_102268"/>
<evidence type="ECO:0000256" key="6">
    <source>
        <dbReference type="ARBA" id="ARBA00023136"/>
    </source>
</evidence>
<gene>
    <name evidence="8" type="ORF">SAMN05216192_102268</name>
</gene>
<feature type="transmembrane region" description="Helical" evidence="7">
    <location>
        <begin position="6"/>
        <end position="30"/>
    </location>
</feature>
<dbReference type="AlphaFoldDB" id="A0A1G8H178"/>
<name>A0A1G8H178_9BACL</name>
<dbReference type="Proteomes" id="UP000199050">
    <property type="component" value="Unassembled WGS sequence"/>
</dbReference>
<evidence type="ECO:0000256" key="4">
    <source>
        <dbReference type="ARBA" id="ARBA00022692"/>
    </source>
</evidence>
<feature type="transmembrane region" description="Helical" evidence="7">
    <location>
        <begin position="50"/>
        <end position="68"/>
    </location>
</feature>
<reference evidence="9" key="1">
    <citation type="submission" date="2016-10" db="EMBL/GenBank/DDBJ databases">
        <authorList>
            <person name="Varghese N."/>
            <person name="Submissions S."/>
        </authorList>
    </citation>
    <scope>NUCLEOTIDE SEQUENCE [LARGE SCALE GENOMIC DNA]</scope>
    <source>
        <strain evidence="9">CGMCC 1.11012</strain>
    </source>
</reference>
<dbReference type="InterPro" id="IPR007140">
    <property type="entry name" value="DUF350"/>
</dbReference>
<keyword evidence="6 7" id="KW-0472">Membrane</keyword>
<protein>
    <submittedName>
        <fullName evidence="8">Uncharacterized membrane protein YjfL, UPF0719 family</fullName>
    </submittedName>
</protein>
<evidence type="ECO:0000256" key="5">
    <source>
        <dbReference type="ARBA" id="ARBA00022989"/>
    </source>
</evidence>
<keyword evidence="5 7" id="KW-1133">Transmembrane helix</keyword>
<sequence length="136" mass="14765">MDFHTLVSMVVWTVSGAVLLFALMFVDSLFTRYNDLEELKAGNMAVTARFLLKLLAQGYILSCSIASSSSLGDALVVSIVSFWLLFIVEKSVELLLGRWGKIDLDHGTRLGKIGYGLLAGSLHLNGALIIAAFIRG</sequence>
<dbReference type="GO" id="GO:0005886">
    <property type="term" value="C:plasma membrane"/>
    <property type="evidence" value="ECO:0007669"/>
    <property type="project" value="UniProtKB-SubCell"/>
</dbReference>
<evidence type="ECO:0000256" key="1">
    <source>
        <dbReference type="ARBA" id="ARBA00004651"/>
    </source>
</evidence>
<dbReference type="Pfam" id="PF03994">
    <property type="entry name" value="DUF350"/>
    <property type="match status" value="1"/>
</dbReference>
<feature type="transmembrane region" description="Helical" evidence="7">
    <location>
        <begin position="74"/>
        <end position="92"/>
    </location>
</feature>
<keyword evidence="3" id="KW-1003">Cell membrane</keyword>
<dbReference type="OrthoDB" id="2678278at2"/>
<keyword evidence="9" id="KW-1185">Reference proteome</keyword>
<evidence type="ECO:0000256" key="2">
    <source>
        <dbReference type="ARBA" id="ARBA00005779"/>
    </source>
</evidence>
<evidence type="ECO:0000256" key="7">
    <source>
        <dbReference type="SAM" id="Phobius"/>
    </source>
</evidence>
<dbReference type="RefSeq" id="WP_068725298.1">
    <property type="nucleotide sequence ID" value="NZ_CBCSKY010000003.1"/>
</dbReference>
<comment type="subcellular location">
    <subcellularLocation>
        <location evidence="1">Cell membrane</location>
        <topology evidence="1">Multi-pass membrane protein</topology>
    </subcellularLocation>
</comment>
<feature type="transmembrane region" description="Helical" evidence="7">
    <location>
        <begin position="113"/>
        <end position="134"/>
    </location>
</feature>
<organism evidence="8 9">
    <name type="scientific">Paenibacillus typhae</name>
    <dbReference type="NCBI Taxonomy" id="1174501"/>
    <lineage>
        <taxon>Bacteria</taxon>
        <taxon>Bacillati</taxon>
        <taxon>Bacillota</taxon>
        <taxon>Bacilli</taxon>
        <taxon>Bacillales</taxon>
        <taxon>Paenibacillaceae</taxon>
        <taxon>Paenibacillus</taxon>
    </lineage>
</organism>
<evidence type="ECO:0000313" key="9">
    <source>
        <dbReference type="Proteomes" id="UP000199050"/>
    </source>
</evidence>
<dbReference type="EMBL" id="FNDX01000002">
    <property type="protein sequence ID" value="SDI00250.1"/>
    <property type="molecule type" value="Genomic_DNA"/>
</dbReference>
<evidence type="ECO:0000256" key="3">
    <source>
        <dbReference type="ARBA" id="ARBA00022475"/>
    </source>
</evidence>
<keyword evidence="4 7" id="KW-0812">Transmembrane</keyword>